<gene>
    <name evidence="2" type="ORF">SK3146_04839</name>
</gene>
<dbReference type="EMBL" id="CP027059">
    <property type="protein sequence ID" value="UQZ85550.1"/>
    <property type="molecule type" value="Genomic_DNA"/>
</dbReference>
<feature type="transmembrane region" description="Helical" evidence="1">
    <location>
        <begin position="28"/>
        <end position="50"/>
    </location>
</feature>
<dbReference type="Proteomes" id="UP001057134">
    <property type="component" value="Chromosome"/>
</dbReference>
<reference evidence="2" key="2">
    <citation type="journal article" date="2021" name="J Anim Sci Technol">
        <title>Complete genome sequence of Paenibacillus konkukensis sp. nov. SK3146 as a potential probiotic strain.</title>
        <authorList>
            <person name="Jung H.I."/>
            <person name="Park S."/>
            <person name="Niu K.M."/>
            <person name="Lee S.W."/>
            <person name="Kothari D."/>
            <person name="Yi K.J."/>
            <person name="Kim S.K."/>
        </authorList>
    </citation>
    <scope>NUCLEOTIDE SEQUENCE</scope>
    <source>
        <strain evidence="2">SK3146</strain>
    </source>
</reference>
<keyword evidence="1" id="KW-1133">Transmembrane helix</keyword>
<evidence type="ECO:0000256" key="1">
    <source>
        <dbReference type="SAM" id="Phobius"/>
    </source>
</evidence>
<reference evidence="2" key="1">
    <citation type="submission" date="2018-02" db="EMBL/GenBank/DDBJ databases">
        <authorList>
            <person name="Kim S.-K."/>
            <person name="Jung H.-I."/>
            <person name="Lee S.-W."/>
        </authorList>
    </citation>
    <scope>NUCLEOTIDE SEQUENCE</scope>
    <source>
        <strain evidence="2">SK3146</strain>
    </source>
</reference>
<sequence>MSLLFFTLVLPICFVIFRVSKVSKKILIFQSLGVGFVLYVISSAVSFFVYTDALNVLVFLFLYTLAFILSSLINIGFILIRKRKI</sequence>
<proteinExistence type="predicted"/>
<evidence type="ECO:0000313" key="2">
    <source>
        <dbReference type="EMBL" id="UQZ85550.1"/>
    </source>
</evidence>
<organism evidence="2 3">
    <name type="scientific">Paenibacillus konkukensis</name>
    <dbReference type="NCBI Taxonomy" id="2020716"/>
    <lineage>
        <taxon>Bacteria</taxon>
        <taxon>Bacillati</taxon>
        <taxon>Bacillota</taxon>
        <taxon>Bacilli</taxon>
        <taxon>Bacillales</taxon>
        <taxon>Paenibacillaceae</taxon>
        <taxon>Paenibacillus</taxon>
    </lineage>
</organism>
<name>A0ABY4RU27_9BACL</name>
<keyword evidence="3" id="KW-1185">Reference proteome</keyword>
<evidence type="ECO:0000313" key="3">
    <source>
        <dbReference type="Proteomes" id="UP001057134"/>
    </source>
</evidence>
<keyword evidence="1" id="KW-0812">Transmembrane</keyword>
<feature type="transmembrane region" description="Helical" evidence="1">
    <location>
        <begin position="57"/>
        <end position="80"/>
    </location>
</feature>
<keyword evidence="1" id="KW-0472">Membrane</keyword>
<protein>
    <submittedName>
        <fullName evidence="2">Uncharacterized protein</fullName>
    </submittedName>
</protein>
<accession>A0ABY4RU27</accession>